<evidence type="ECO:0000313" key="1">
    <source>
        <dbReference type="EMBL" id="GKH81173.1"/>
    </source>
</evidence>
<protein>
    <submittedName>
        <fullName evidence="1">Uncharacterized protein</fullName>
    </submittedName>
</protein>
<evidence type="ECO:0000313" key="2">
    <source>
        <dbReference type="Proteomes" id="UP001055104"/>
    </source>
</evidence>
<name>A0AA37KF99_9BACT</name>
<proteinExistence type="predicted"/>
<dbReference type="Proteomes" id="UP001055104">
    <property type="component" value="Unassembled WGS sequence"/>
</dbReference>
<sequence length="55" mass="6369">MILQTGKKDKFVFLKDPYLFLKEQGLSAHEDNTDGSTRIYVQPHANVYVALRERS</sequence>
<reference evidence="1" key="1">
    <citation type="submission" date="2022-01" db="EMBL/GenBank/DDBJ databases">
        <title>Novel bile acid biosynthetic pathways are enriched in the microbiome of centenarians.</title>
        <authorList>
            <person name="Sato Y."/>
            <person name="Atarashi K."/>
            <person name="Plichta R.D."/>
            <person name="Arai Y."/>
            <person name="Sasajima S."/>
            <person name="Kearney M.S."/>
            <person name="Suda W."/>
            <person name="Takeshita K."/>
            <person name="Sasaki T."/>
            <person name="Okamoto S."/>
            <person name="Skelly N.A."/>
            <person name="Okamura Y."/>
            <person name="Vlamakis H."/>
            <person name="Li Y."/>
            <person name="Tanoue T."/>
            <person name="Takei H."/>
            <person name="Nittono H."/>
            <person name="Narushima S."/>
            <person name="Irie J."/>
            <person name="Itoh H."/>
            <person name="Moriya K."/>
            <person name="Sugiura Y."/>
            <person name="Suematsu M."/>
            <person name="Moritoki N."/>
            <person name="Shibata S."/>
            <person name="Littman R.D."/>
            <person name="Fischbach A.M."/>
            <person name="Uwamino Y."/>
            <person name="Inoue T."/>
            <person name="Honda A."/>
            <person name="Hattori M."/>
            <person name="Murai T."/>
            <person name="Xavier J.R."/>
            <person name="Hirose N."/>
            <person name="Honda K."/>
        </authorList>
    </citation>
    <scope>NUCLEOTIDE SEQUENCE</scope>
    <source>
        <strain evidence="1">CE91-St7</strain>
    </source>
</reference>
<organism evidence="1 2">
    <name type="scientific">Phocaeicola dorei</name>
    <dbReference type="NCBI Taxonomy" id="357276"/>
    <lineage>
        <taxon>Bacteria</taxon>
        <taxon>Pseudomonadati</taxon>
        <taxon>Bacteroidota</taxon>
        <taxon>Bacteroidia</taxon>
        <taxon>Bacteroidales</taxon>
        <taxon>Bacteroidaceae</taxon>
        <taxon>Phocaeicola</taxon>
    </lineage>
</organism>
<dbReference type="EMBL" id="BQOB01000001">
    <property type="protein sequence ID" value="GKH81173.1"/>
    <property type="molecule type" value="Genomic_DNA"/>
</dbReference>
<gene>
    <name evidence="1" type="ORF">CE91St7_20570</name>
</gene>
<comment type="caution">
    <text evidence="1">The sequence shown here is derived from an EMBL/GenBank/DDBJ whole genome shotgun (WGS) entry which is preliminary data.</text>
</comment>
<accession>A0AA37KF99</accession>
<dbReference type="AlphaFoldDB" id="A0AA37KF99"/>